<dbReference type="SUPFAM" id="SSF51695">
    <property type="entry name" value="PLC-like phosphodiesterases"/>
    <property type="match status" value="1"/>
</dbReference>
<dbReference type="Pfam" id="PF03009">
    <property type="entry name" value="GDPD"/>
    <property type="match status" value="1"/>
</dbReference>
<dbReference type="PANTHER" id="PTHR43805">
    <property type="entry name" value="GLYCEROPHOSPHORYL DIESTER PHOSPHODIESTERASE"/>
    <property type="match status" value="1"/>
</dbReference>
<dbReference type="GO" id="GO:0008081">
    <property type="term" value="F:phosphoric diester hydrolase activity"/>
    <property type="evidence" value="ECO:0007669"/>
    <property type="project" value="InterPro"/>
</dbReference>
<reference evidence="2 3" key="1">
    <citation type="journal article" date="2015" name="Fungal Genet. Biol.">
        <title>Evolution of novel wood decay mechanisms in Agaricales revealed by the genome sequences of Fistulina hepatica and Cylindrobasidium torrendii.</title>
        <authorList>
            <person name="Floudas D."/>
            <person name="Held B.W."/>
            <person name="Riley R."/>
            <person name="Nagy L.G."/>
            <person name="Koehler G."/>
            <person name="Ransdell A.S."/>
            <person name="Younus H."/>
            <person name="Chow J."/>
            <person name="Chiniquy J."/>
            <person name="Lipzen A."/>
            <person name="Tritt A."/>
            <person name="Sun H."/>
            <person name="Haridas S."/>
            <person name="LaButti K."/>
            <person name="Ohm R.A."/>
            <person name="Kues U."/>
            <person name="Blanchette R.A."/>
            <person name="Grigoriev I.V."/>
            <person name="Minto R.E."/>
            <person name="Hibbett D.S."/>
        </authorList>
    </citation>
    <scope>NUCLEOTIDE SEQUENCE [LARGE SCALE GENOMIC DNA]</scope>
    <source>
        <strain evidence="2 3">FP15055 ss-10</strain>
    </source>
</reference>
<accession>A0A0D7BLW0</accession>
<evidence type="ECO:0000313" key="2">
    <source>
        <dbReference type="EMBL" id="KIY71144.1"/>
    </source>
</evidence>
<dbReference type="PANTHER" id="PTHR43805:SF1">
    <property type="entry name" value="GP-PDE DOMAIN-CONTAINING PROTEIN"/>
    <property type="match status" value="1"/>
</dbReference>
<dbReference type="STRING" id="1314674.A0A0D7BLW0"/>
<feature type="domain" description="GP-PDE" evidence="1">
    <location>
        <begin position="6"/>
        <end position="249"/>
    </location>
</feature>
<proteinExistence type="predicted"/>
<keyword evidence="3" id="KW-1185">Reference proteome</keyword>
<gene>
    <name evidence="2" type="ORF">CYLTODRAFT_419146</name>
</gene>
<dbReference type="OrthoDB" id="1058301at2759"/>
<name>A0A0D7BLW0_9AGAR</name>
<dbReference type="AlphaFoldDB" id="A0A0D7BLW0"/>
<dbReference type="PROSITE" id="PS51704">
    <property type="entry name" value="GP_PDE"/>
    <property type="match status" value="1"/>
</dbReference>
<evidence type="ECO:0000313" key="3">
    <source>
        <dbReference type="Proteomes" id="UP000054007"/>
    </source>
</evidence>
<dbReference type="EMBL" id="KN880458">
    <property type="protein sequence ID" value="KIY71144.1"/>
    <property type="molecule type" value="Genomic_DNA"/>
</dbReference>
<dbReference type="Proteomes" id="UP000054007">
    <property type="component" value="Unassembled WGS sequence"/>
</dbReference>
<evidence type="ECO:0000259" key="1">
    <source>
        <dbReference type="PROSITE" id="PS51704"/>
    </source>
</evidence>
<dbReference type="CDD" id="cd08570">
    <property type="entry name" value="GDPD_YPL206cp_fungi"/>
    <property type="match status" value="1"/>
</dbReference>
<dbReference type="InterPro" id="IPR030395">
    <property type="entry name" value="GP_PDE_dom"/>
</dbReference>
<dbReference type="InterPro" id="IPR017946">
    <property type="entry name" value="PLC-like_Pdiesterase_TIM-brl"/>
</dbReference>
<dbReference type="Gene3D" id="3.20.20.190">
    <property type="entry name" value="Phosphatidylinositol (PI) phosphodiesterase"/>
    <property type="match status" value="1"/>
</dbReference>
<sequence length="304" mass="34546">MSTTLPECWGHRGASAAFPENTLASFEKAMRDGAEGIESDVHVSRDNVVLMFHDPDLRRTTNSSGKIKERDWYGPEGMEHVRTSKLPAQSIPTFAETVALLMRPENMHVKFNVDVKANNEPEQLFKLLNGIISQQPDWETALAPRILLGLWHPGFIAPAKKHLPYCRRSHIGANLSVSRKYFWADCHVFSVKFSILASADGEKFREECKAAGKQILVWTVNRPEEMIEAARWGVHSILTDVTKVWLDLRALLQEDFDRNASQYSRTFLWTTAEYYWPMRALIKVGLNIYLQRLAGPFDVAVTAS</sequence>
<protein>
    <submittedName>
        <fullName evidence="2">PLC-like phosphodiesterase</fullName>
    </submittedName>
</protein>
<dbReference type="GO" id="GO:0006629">
    <property type="term" value="P:lipid metabolic process"/>
    <property type="evidence" value="ECO:0007669"/>
    <property type="project" value="InterPro"/>
</dbReference>
<organism evidence="2 3">
    <name type="scientific">Cylindrobasidium torrendii FP15055 ss-10</name>
    <dbReference type="NCBI Taxonomy" id="1314674"/>
    <lineage>
        <taxon>Eukaryota</taxon>
        <taxon>Fungi</taxon>
        <taxon>Dikarya</taxon>
        <taxon>Basidiomycota</taxon>
        <taxon>Agaricomycotina</taxon>
        <taxon>Agaricomycetes</taxon>
        <taxon>Agaricomycetidae</taxon>
        <taxon>Agaricales</taxon>
        <taxon>Marasmiineae</taxon>
        <taxon>Physalacriaceae</taxon>
        <taxon>Cylindrobasidium</taxon>
    </lineage>
</organism>